<comment type="caution">
    <text evidence="8">The sequence shown here is derived from an EMBL/GenBank/DDBJ whole genome shotgun (WGS) entry which is preliminary data.</text>
</comment>
<feature type="compositionally biased region" description="Basic residues" evidence="6">
    <location>
        <begin position="540"/>
        <end position="556"/>
    </location>
</feature>
<evidence type="ECO:0000256" key="6">
    <source>
        <dbReference type="SAM" id="MobiDB-lite"/>
    </source>
</evidence>
<dbReference type="Gene3D" id="3.80.30.20">
    <property type="entry name" value="tm_1862 like domain"/>
    <property type="match status" value="1"/>
</dbReference>
<dbReference type="SUPFAM" id="SSF102114">
    <property type="entry name" value="Radical SAM enzymes"/>
    <property type="match status" value="1"/>
</dbReference>
<evidence type="ECO:0000313" key="8">
    <source>
        <dbReference type="EMBL" id="PLX17251.1"/>
    </source>
</evidence>
<dbReference type="AlphaFoldDB" id="A0A2N5ZF35"/>
<evidence type="ECO:0000259" key="7">
    <source>
        <dbReference type="PROSITE" id="PS51918"/>
    </source>
</evidence>
<name>A0A2N5ZF35_MUIH1</name>
<dbReference type="SMART" id="SM00729">
    <property type="entry name" value="Elp3"/>
    <property type="match status" value="1"/>
</dbReference>
<feature type="region of interest" description="Disordered" evidence="6">
    <location>
        <begin position="525"/>
        <end position="556"/>
    </location>
</feature>
<dbReference type="InterPro" id="IPR013704">
    <property type="entry name" value="UPF0313_N"/>
</dbReference>
<evidence type="ECO:0000256" key="3">
    <source>
        <dbReference type="ARBA" id="ARBA00022723"/>
    </source>
</evidence>
<keyword evidence="5" id="KW-0411">Iron-sulfur</keyword>
<dbReference type="PANTHER" id="PTHR32331:SF0">
    <property type="entry name" value="UPF0313 PROTEIN YGIQ"/>
    <property type="match status" value="1"/>
</dbReference>
<organism evidence="8 9">
    <name type="scientific">Muiribacterium halophilum</name>
    <dbReference type="NCBI Taxonomy" id="2053465"/>
    <lineage>
        <taxon>Bacteria</taxon>
        <taxon>Candidatus Muiribacteriota</taxon>
        <taxon>Candidatus Muiribacteriia</taxon>
        <taxon>Candidatus Muiribacteriales</taxon>
        <taxon>Candidatus Muiribacteriaceae</taxon>
        <taxon>Candidatus Muiribacterium</taxon>
    </lineage>
</organism>
<reference evidence="8 9" key="1">
    <citation type="submission" date="2017-11" db="EMBL/GenBank/DDBJ databases">
        <title>Genome-resolved metagenomics identifies genetic mobility, metabolic interactions, and unexpected diversity in perchlorate-reducing communities.</title>
        <authorList>
            <person name="Barnum T.P."/>
            <person name="Figueroa I.A."/>
            <person name="Carlstrom C.I."/>
            <person name="Lucas L.N."/>
            <person name="Engelbrektson A.L."/>
            <person name="Coates J.D."/>
        </authorList>
    </citation>
    <scope>NUCLEOTIDE SEQUENCE [LARGE SCALE GENOMIC DNA]</scope>
    <source>
        <strain evidence="8">BM706</strain>
    </source>
</reference>
<dbReference type="PROSITE" id="PS51918">
    <property type="entry name" value="RADICAL_SAM"/>
    <property type="match status" value="1"/>
</dbReference>
<dbReference type="GO" id="GO:0051539">
    <property type="term" value="F:4 iron, 4 sulfur cluster binding"/>
    <property type="evidence" value="ECO:0007669"/>
    <property type="project" value="UniProtKB-KW"/>
</dbReference>
<keyword evidence="2" id="KW-0949">S-adenosyl-L-methionine</keyword>
<keyword evidence="4" id="KW-0408">Iron</keyword>
<dbReference type="GO" id="GO:0046872">
    <property type="term" value="F:metal ion binding"/>
    <property type="evidence" value="ECO:0007669"/>
    <property type="project" value="UniProtKB-KW"/>
</dbReference>
<evidence type="ECO:0000256" key="2">
    <source>
        <dbReference type="ARBA" id="ARBA00022691"/>
    </source>
</evidence>
<dbReference type="InterPro" id="IPR023404">
    <property type="entry name" value="rSAM_horseshoe"/>
</dbReference>
<evidence type="ECO:0000256" key="5">
    <source>
        <dbReference type="ARBA" id="ARBA00023014"/>
    </source>
</evidence>
<dbReference type="InterPro" id="IPR022946">
    <property type="entry name" value="UPF0313"/>
</dbReference>
<dbReference type="NCBIfam" id="TIGR03904">
    <property type="entry name" value="SAM_YgiQ"/>
    <property type="match status" value="1"/>
</dbReference>
<feature type="compositionally biased region" description="Basic and acidic residues" evidence="6">
    <location>
        <begin position="525"/>
        <end position="539"/>
    </location>
</feature>
<proteinExistence type="predicted"/>
<dbReference type="Proteomes" id="UP000234857">
    <property type="component" value="Unassembled WGS sequence"/>
</dbReference>
<keyword evidence="1" id="KW-0004">4Fe-4S</keyword>
<dbReference type="SFLD" id="SFLDG01082">
    <property type="entry name" value="B12-binding_domain_containing"/>
    <property type="match status" value="1"/>
</dbReference>
<dbReference type="InterPro" id="IPR006638">
    <property type="entry name" value="Elp3/MiaA/NifB-like_rSAM"/>
</dbReference>
<evidence type="ECO:0000256" key="1">
    <source>
        <dbReference type="ARBA" id="ARBA00022485"/>
    </source>
</evidence>
<gene>
    <name evidence="8" type="ORF">C0601_08070</name>
</gene>
<dbReference type="SFLD" id="SFLDS00029">
    <property type="entry name" value="Radical_SAM"/>
    <property type="match status" value="1"/>
</dbReference>
<dbReference type="GO" id="GO:0003824">
    <property type="term" value="F:catalytic activity"/>
    <property type="evidence" value="ECO:0007669"/>
    <property type="project" value="InterPro"/>
</dbReference>
<dbReference type="InterPro" id="IPR007197">
    <property type="entry name" value="rSAM"/>
</dbReference>
<sequence>MLIKLDNSHPDVILLTGDHYVDHPSFGIAVIARVLQNEGYSVWICAQPDAKDNFKEIDLLPKPNLFFGITSGCIDSTVNLYTVNRVKRKTDAYTDGGSSLDRIRNTLTTYANKVRSSFKDSFIVLGGVEATLRRFAHYDFFTQKIQPSLLENFSADVIVYGSGENTIKDIAKLIKENKKDNIFDLKGITYKLPLSHEDTLKELKKLTDTESLKTSPEKMLPFTEDIYKYSQPFFKEKIYQKNRKSIIVQNPPAHPLTSKEMDYVHSLPFTYLPIPKPKKMLKAFETVRNTVISHRGCGGGCSFCAISLNQGKLIQSRSIDNILEEIDKRHLKSISDLQGPTANLYGARCKREDYCQRSSCLFPQVCNNLVIDENVYLRLLKKVNSAVKHLSISSGIRFDIPYKKALDFILKNDIAGGQLKVAPENCDDEILDLMRKPDFKKFEHFVEFFKKTRKKYKKDIYLIPYIISAFPTSTYNKTKKLKEDLIRLLGFVPFQIQDFTPTPTTIATALYLKLKKISAKEREKMRDLLHEKRNKTTKEKRTKHEYKKSGRKRKKK</sequence>
<feature type="domain" description="Radical SAM core" evidence="7">
    <location>
        <begin position="283"/>
        <end position="539"/>
    </location>
</feature>
<dbReference type="Pfam" id="PF04055">
    <property type="entry name" value="Radical_SAM"/>
    <property type="match status" value="1"/>
</dbReference>
<protein>
    <submittedName>
        <fullName evidence="8">YgiQ family radical SAM protein</fullName>
    </submittedName>
</protein>
<evidence type="ECO:0000256" key="4">
    <source>
        <dbReference type="ARBA" id="ARBA00023004"/>
    </source>
</evidence>
<dbReference type="SFLD" id="SFLDG01069">
    <property type="entry name" value="UPF0313"/>
    <property type="match status" value="1"/>
</dbReference>
<dbReference type="PANTHER" id="PTHR32331">
    <property type="entry name" value="UPF0313 PROTEIN YGIQ"/>
    <property type="match status" value="1"/>
</dbReference>
<keyword evidence="3" id="KW-0479">Metal-binding</keyword>
<accession>A0A2N5ZF35</accession>
<dbReference type="InterPro" id="IPR058240">
    <property type="entry name" value="rSAM_sf"/>
</dbReference>
<dbReference type="EMBL" id="PKTG01000092">
    <property type="protein sequence ID" value="PLX17251.1"/>
    <property type="molecule type" value="Genomic_DNA"/>
</dbReference>
<evidence type="ECO:0000313" key="9">
    <source>
        <dbReference type="Proteomes" id="UP000234857"/>
    </source>
</evidence>
<dbReference type="Pfam" id="PF08497">
    <property type="entry name" value="Radical_SAM_N"/>
    <property type="match status" value="1"/>
</dbReference>